<keyword evidence="1" id="KW-1133">Transmembrane helix</keyword>
<gene>
    <name evidence="2" type="ORF">GWK08_15915</name>
</gene>
<organism evidence="2 3">
    <name type="scientific">Leptobacterium flavescens</name>
    <dbReference type="NCBI Taxonomy" id="472055"/>
    <lineage>
        <taxon>Bacteria</taxon>
        <taxon>Pseudomonadati</taxon>
        <taxon>Bacteroidota</taxon>
        <taxon>Flavobacteriia</taxon>
        <taxon>Flavobacteriales</taxon>
        <taxon>Flavobacteriaceae</taxon>
        <taxon>Leptobacterium</taxon>
    </lineage>
</organism>
<feature type="transmembrane region" description="Helical" evidence="1">
    <location>
        <begin position="74"/>
        <end position="94"/>
    </location>
</feature>
<evidence type="ECO:0000313" key="2">
    <source>
        <dbReference type="EMBL" id="NER14943.1"/>
    </source>
</evidence>
<dbReference type="EMBL" id="JAABOO010000003">
    <property type="protein sequence ID" value="NER14943.1"/>
    <property type="molecule type" value="Genomic_DNA"/>
</dbReference>
<dbReference type="Proteomes" id="UP000468581">
    <property type="component" value="Unassembled WGS sequence"/>
</dbReference>
<keyword evidence="1" id="KW-0472">Membrane</keyword>
<keyword evidence="1" id="KW-0812">Transmembrane</keyword>
<evidence type="ECO:0000313" key="3">
    <source>
        <dbReference type="Proteomes" id="UP000468581"/>
    </source>
</evidence>
<name>A0A6P0UVX8_9FLAO</name>
<keyword evidence="3" id="KW-1185">Reference proteome</keyword>
<sequence>MKREIFSINTDNLEVPVNRFIEKSYGKYLFTNSRKIHFRPREPWLDFNHIPTPIPVRATAVLKTKDQIEVVSKIPIGGFFLMLLLFFIFNFFMISSILDPGDSESIFASAGLFLLMIGAFFLFYRVEKKKLNNLKKEFLVLIDSLSENKSEFNV</sequence>
<proteinExistence type="predicted"/>
<evidence type="ECO:0000256" key="1">
    <source>
        <dbReference type="SAM" id="Phobius"/>
    </source>
</evidence>
<reference evidence="2 3" key="1">
    <citation type="submission" date="2020-01" db="EMBL/GenBank/DDBJ databases">
        <title>Leptobacterium flavescens.</title>
        <authorList>
            <person name="Wang G."/>
        </authorList>
    </citation>
    <scope>NUCLEOTIDE SEQUENCE [LARGE SCALE GENOMIC DNA]</scope>
    <source>
        <strain evidence="2 3">KCTC 22160</strain>
    </source>
</reference>
<feature type="transmembrane region" description="Helical" evidence="1">
    <location>
        <begin position="106"/>
        <end position="126"/>
    </location>
</feature>
<comment type="caution">
    <text evidence="2">The sequence shown here is derived from an EMBL/GenBank/DDBJ whole genome shotgun (WGS) entry which is preliminary data.</text>
</comment>
<dbReference type="RefSeq" id="WP_163608219.1">
    <property type="nucleotide sequence ID" value="NZ_JAABOO010000003.1"/>
</dbReference>
<protein>
    <submittedName>
        <fullName evidence="2">Uncharacterized protein</fullName>
    </submittedName>
</protein>
<accession>A0A6P0UVX8</accession>
<dbReference type="AlphaFoldDB" id="A0A6P0UVX8"/>